<feature type="compositionally biased region" description="Low complexity" evidence="5">
    <location>
        <begin position="58"/>
        <end position="71"/>
    </location>
</feature>
<dbReference type="AlphaFoldDB" id="W9YIH7"/>
<keyword evidence="4 6" id="KW-0472">Membrane</keyword>
<evidence type="ECO:0000313" key="9">
    <source>
        <dbReference type="EMBL" id="EXJ92697.1"/>
    </source>
</evidence>
<feature type="compositionally biased region" description="Polar residues" evidence="5">
    <location>
        <begin position="763"/>
        <end position="775"/>
    </location>
</feature>
<feature type="chain" id="PRO_5004932772" description="TM7S3/TM198-like domain-containing protein" evidence="7">
    <location>
        <begin position="21"/>
        <end position="939"/>
    </location>
</feature>
<evidence type="ECO:0000256" key="1">
    <source>
        <dbReference type="ARBA" id="ARBA00004141"/>
    </source>
</evidence>
<evidence type="ECO:0000259" key="8">
    <source>
        <dbReference type="Pfam" id="PF13886"/>
    </source>
</evidence>
<feature type="transmembrane region" description="Helical" evidence="6">
    <location>
        <begin position="196"/>
        <end position="214"/>
    </location>
</feature>
<sequence>MRPAYFVALTLLGWALPLRASGLRGTNIDILRRQDTAAESFPTLTTDTPSSSIDQAASETSTPTGDSTTSTENPKSSGPGAADETTSPKTTPTPSKGTTTTTFDVPTASPPNAYHTATALGETHPDQLPLKPKITPAFGTAGVLLIILGSGYALVGVKNRWVQVFLSSGFLASIATTALVVYVMDPPVRDAIQGGYLVAIVMAGVIFGAGALIFKDFTEGLGCLLGGFCLSMWLLTLRHGGLVRSSGGKGVFIGVFCLVPWALSWTHYTRPYGLIVSTSFAGATAFMLGIDCLTKAGMKEFWIYLWDINDNLFPLNTTTYPQTRGIRVEIAIVIIGTIIGLLSQIKLWKVIRSKQREREMLDREDGLQNDAIEAALGRHLERQNEREKSEWERHYGDRHQGKGNTILWQDAHPDKQYSQVSVVTVAPVSPSPSPSPSASLEMDVSGRKRPSSVTVDVIEEVEEKTEQDALKGRPKSLETLEECVELCSEQRQSGESSTDVKAMSDSGRDQQVSVHTAKSEEVDERPPSRRRSQATPSALTQRLSPTHGVASESREHLLGPERPVSRASSAAATLDTDNEALNVNVLGSDTDEGGNGRRLSQGSEGAGSSVETLTQTALAQVPSQLSNVVLSYRTNEWAKHIAAADVPVFDEPETISGVEDELATRLAPSTAATEHILLSRDPNVKVVPAGSAIHRVKAGGTGVGIVPGPGLSLTAKRRSLPEQARRSGRPQVSSRSGSMQLQSLRTPGNRSSRKMFNPDWTGSLVTTPIDENTPTVFPHPRSSSRRASEGTPYMTPSQRRFSAPLPRSSGIRPYTDTPHDGVGAASPYGGETRLDSYHSRQPARRDGRSDLDRRQSLLAEWRLSQQDRATSNGLGGASAEAGWAQMRADKENQKVVGEYQRAAQREKQYAMDQAMRRPEMQGLHREALRKMQASATRKL</sequence>
<feature type="signal peptide" evidence="7">
    <location>
        <begin position="1"/>
        <end position="20"/>
    </location>
</feature>
<gene>
    <name evidence="9" type="ORF">A1O3_01249</name>
</gene>
<dbReference type="GO" id="GO:0016020">
    <property type="term" value="C:membrane"/>
    <property type="evidence" value="ECO:0007669"/>
    <property type="project" value="UniProtKB-SubCell"/>
</dbReference>
<dbReference type="Pfam" id="PF13886">
    <property type="entry name" value="TM7S3_TM198"/>
    <property type="match status" value="1"/>
</dbReference>
<evidence type="ECO:0000256" key="2">
    <source>
        <dbReference type="ARBA" id="ARBA00022692"/>
    </source>
</evidence>
<dbReference type="eggNOG" id="ENOG502RXUE">
    <property type="taxonomic scope" value="Eukaryota"/>
</dbReference>
<organism evidence="9 10">
    <name type="scientific">Capronia epimyces CBS 606.96</name>
    <dbReference type="NCBI Taxonomy" id="1182542"/>
    <lineage>
        <taxon>Eukaryota</taxon>
        <taxon>Fungi</taxon>
        <taxon>Dikarya</taxon>
        <taxon>Ascomycota</taxon>
        <taxon>Pezizomycotina</taxon>
        <taxon>Eurotiomycetes</taxon>
        <taxon>Chaetothyriomycetidae</taxon>
        <taxon>Chaetothyriales</taxon>
        <taxon>Herpotrichiellaceae</taxon>
        <taxon>Capronia</taxon>
    </lineage>
</organism>
<reference evidence="9 10" key="1">
    <citation type="submission" date="2013-03" db="EMBL/GenBank/DDBJ databases">
        <title>The Genome Sequence of Capronia epimyces CBS 606.96.</title>
        <authorList>
            <consortium name="The Broad Institute Genomics Platform"/>
            <person name="Cuomo C."/>
            <person name="de Hoog S."/>
            <person name="Gorbushina A."/>
            <person name="Walker B."/>
            <person name="Young S.K."/>
            <person name="Zeng Q."/>
            <person name="Gargeya S."/>
            <person name="Fitzgerald M."/>
            <person name="Haas B."/>
            <person name="Abouelleil A."/>
            <person name="Allen A.W."/>
            <person name="Alvarado L."/>
            <person name="Arachchi H.M."/>
            <person name="Berlin A.M."/>
            <person name="Chapman S.B."/>
            <person name="Gainer-Dewar J."/>
            <person name="Goldberg J."/>
            <person name="Griggs A."/>
            <person name="Gujja S."/>
            <person name="Hansen M."/>
            <person name="Howarth C."/>
            <person name="Imamovic A."/>
            <person name="Ireland A."/>
            <person name="Larimer J."/>
            <person name="McCowan C."/>
            <person name="Murphy C."/>
            <person name="Pearson M."/>
            <person name="Poon T.W."/>
            <person name="Priest M."/>
            <person name="Roberts A."/>
            <person name="Saif S."/>
            <person name="Shea T."/>
            <person name="Sisk P."/>
            <person name="Sykes S."/>
            <person name="Wortman J."/>
            <person name="Nusbaum C."/>
            <person name="Birren B."/>
        </authorList>
    </citation>
    <scope>NUCLEOTIDE SEQUENCE [LARGE SCALE GENOMIC DNA]</scope>
    <source>
        <strain evidence="9 10">CBS 606.96</strain>
    </source>
</reference>
<protein>
    <recommendedName>
        <fullName evidence="8">TM7S3/TM198-like domain-containing protein</fullName>
    </recommendedName>
</protein>
<feature type="region of interest" description="Disordered" evidence="5">
    <location>
        <begin position="424"/>
        <end position="453"/>
    </location>
</feature>
<feature type="region of interest" description="Disordered" evidence="5">
    <location>
        <begin position="907"/>
        <end position="939"/>
    </location>
</feature>
<dbReference type="GeneID" id="19165387"/>
<feature type="compositionally biased region" description="Low complexity" evidence="5">
    <location>
        <begin position="85"/>
        <end position="102"/>
    </location>
</feature>
<keyword evidence="3 6" id="KW-1133">Transmembrane helix</keyword>
<dbReference type="PANTHER" id="PTHR39469:SF1">
    <property type="entry name" value="DUF4203 DOMAIN-CONTAINING PROTEIN"/>
    <property type="match status" value="1"/>
</dbReference>
<dbReference type="EMBL" id="AMGY01000001">
    <property type="protein sequence ID" value="EXJ92697.1"/>
    <property type="molecule type" value="Genomic_DNA"/>
</dbReference>
<feature type="transmembrane region" description="Helical" evidence="6">
    <location>
        <begin position="272"/>
        <end position="290"/>
    </location>
</feature>
<feature type="transmembrane region" description="Helical" evidence="6">
    <location>
        <begin position="330"/>
        <end position="348"/>
    </location>
</feature>
<feature type="transmembrane region" description="Helical" evidence="6">
    <location>
        <begin position="137"/>
        <end position="157"/>
    </location>
</feature>
<dbReference type="PANTHER" id="PTHR39469">
    <property type="entry name" value="CHROMOSOME 1, WHOLE GENOME SHOTGUN SEQUENCE"/>
    <property type="match status" value="1"/>
</dbReference>
<feature type="compositionally biased region" description="Basic and acidic residues" evidence="5">
    <location>
        <begin position="907"/>
        <end position="929"/>
    </location>
</feature>
<feature type="compositionally biased region" description="Polar residues" evidence="5">
    <location>
        <begin position="730"/>
        <end position="750"/>
    </location>
</feature>
<evidence type="ECO:0000313" key="10">
    <source>
        <dbReference type="Proteomes" id="UP000019478"/>
    </source>
</evidence>
<feature type="transmembrane region" description="Helical" evidence="6">
    <location>
        <begin position="221"/>
        <end position="241"/>
    </location>
</feature>
<keyword evidence="7" id="KW-0732">Signal</keyword>
<dbReference type="STRING" id="1182542.W9YIH7"/>
<feature type="compositionally biased region" description="Polar residues" evidence="5">
    <location>
        <begin position="42"/>
        <end position="57"/>
    </location>
</feature>
<keyword evidence="10" id="KW-1185">Reference proteome</keyword>
<evidence type="ECO:0000256" key="5">
    <source>
        <dbReference type="SAM" id="MobiDB-lite"/>
    </source>
</evidence>
<evidence type="ECO:0000256" key="6">
    <source>
        <dbReference type="SAM" id="Phobius"/>
    </source>
</evidence>
<feature type="domain" description="TM7S3/TM198-like" evidence="8">
    <location>
        <begin position="142"/>
        <end position="345"/>
    </location>
</feature>
<feature type="region of interest" description="Disordered" evidence="5">
    <location>
        <begin position="709"/>
        <end position="851"/>
    </location>
</feature>
<dbReference type="OrthoDB" id="5377273at2759"/>
<feature type="region of interest" description="Disordered" evidence="5">
    <location>
        <begin position="40"/>
        <end position="117"/>
    </location>
</feature>
<name>W9YIH7_9EURO</name>
<dbReference type="RefSeq" id="XP_007729587.1">
    <property type="nucleotide sequence ID" value="XM_007731397.1"/>
</dbReference>
<accession>W9YIH7</accession>
<dbReference type="HOGENOM" id="CLU_003667_0_0_1"/>
<dbReference type="InterPro" id="IPR025256">
    <property type="entry name" value="TM7S3/TM198-like_dom"/>
</dbReference>
<dbReference type="Proteomes" id="UP000019478">
    <property type="component" value="Unassembled WGS sequence"/>
</dbReference>
<feature type="compositionally biased region" description="Polar residues" evidence="5">
    <location>
        <begin position="489"/>
        <end position="499"/>
    </location>
</feature>
<comment type="subcellular location">
    <subcellularLocation>
        <location evidence="1">Membrane</location>
        <topology evidence="1">Multi-pass membrane protein</topology>
    </subcellularLocation>
</comment>
<feature type="compositionally biased region" description="Basic and acidic residues" evidence="5">
    <location>
        <begin position="517"/>
        <end position="527"/>
    </location>
</feature>
<feature type="compositionally biased region" description="Basic and acidic residues" evidence="5">
    <location>
        <begin position="832"/>
        <end position="851"/>
    </location>
</feature>
<feature type="region of interest" description="Disordered" evidence="5">
    <location>
        <begin position="487"/>
        <end position="611"/>
    </location>
</feature>
<feature type="transmembrane region" description="Helical" evidence="6">
    <location>
        <begin position="164"/>
        <end position="184"/>
    </location>
</feature>
<feature type="compositionally biased region" description="Polar residues" evidence="5">
    <location>
        <begin position="533"/>
        <end position="544"/>
    </location>
</feature>
<evidence type="ECO:0000256" key="4">
    <source>
        <dbReference type="ARBA" id="ARBA00023136"/>
    </source>
</evidence>
<proteinExistence type="predicted"/>
<evidence type="ECO:0000256" key="3">
    <source>
        <dbReference type="ARBA" id="ARBA00022989"/>
    </source>
</evidence>
<comment type="caution">
    <text evidence="9">The sequence shown here is derived from an EMBL/GenBank/DDBJ whole genome shotgun (WGS) entry which is preliminary data.</text>
</comment>
<keyword evidence="2 6" id="KW-0812">Transmembrane</keyword>
<evidence type="ECO:0000256" key="7">
    <source>
        <dbReference type="SAM" id="SignalP"/>
    </source>
</evidence>